<evidence type="ECO:0000256" key="7">
    <source>
        <dbReference type="ARBA" id="ARBA00023170"/>
    </source>
</evidence>
<comment type="similarity">
    <text evidence="2">Belongs to the insect chemoreceptor superfamily. Gustatory receptor (GR) family. Gr5a subfamily.</text>
</comment>
<organism evidence="9 10">
    <name type="scientific">Nephila pilipes</name>
    <name type="common">Giant wood spider</name>
    <name type="synonym">Nephila maculata</name>
    <dbReference type="NCBI Taxonomy" id="299642"/>
    <lineage>
        <taxon>Eukaryota</taxon>
        <taxon>Metazoa</taxon>
        <taxon>Ecdysozoa</taxon>
        <taxon>Arthropoda</taxon>
        <taxon>Chelicerata</taxon>
        <taxon>Arachnida</taxon>
        <taxon>Araneae</taxon>
        <taxon>Araneomorphae</taxon>
        <taxon>Entelegynae</taxon>
        <taxon>Araneoidea</taxon>
        <taxon>Nephilidae</taxon>
        <taxon>Nephila</taxon>
    </lineage>
</organism>
<reference evidence="9" key="1">
    <citation type="submission" date="2020-08" db="EMBL/GenBank/DDBJ databases">
        <title>Multicomponent nature underlies the extraordinary mechanical properties of spider dragline silk.</title>
        <authorList>
            <person name="Kono N."/>
            <person name="Nakamura H."/>
            <person name="Mori M."/>
            <person name="Yoshida Y."/>
            <person name="Ohtoshi R."/>
            <person name="Malay A.D."/>
            <person name="Moran D.A.P."/>
            <person name="Tomita M."/>
            <person name="Numata K."/>
            <person name="Arakawa K."/>
        </authorList>
    </citation>
    <scope>NUCLEOTIDE SEQUENCE</scope>
</reference>
<evidence type="ECO:0000256" key="5">
    <source>
        <dbReference type="ARBA" id="ARBA00022989"/>
    </source>
</evidence>
<evidence type="ECO:0000256" key="8">
    <source>
        <dbReference type="SAM" id="Phobius"/>
    </source>
</evidence>
<keyword evidence="4 8" id="KW-0812">Transmembrane</keyword>
<dbReference type="OrthoDB" id="6436746at2759"/>
<dbReference type="InterPro" id="IPR009318">
    <property type="entry name" value="Gustatory_rcpt"/>
</dbReference>
<evidence type="ECO:0000256" key="3">
    <source>
        <dbReference type="ARBA" id="ARBA00022475"/>
    </source>
</evidence>
<dbReference type="PANTHER" id="PTHR21421:SF29">
    <property type="entry name" value="GUSTATORY RECEPTOR 5A FOR TREHALOSE-RELATED"/>
    <property type="match status" value="1"/>
</dbReference>
<dbReference type="GO" id="GO:0008527">
    <property type="term" value="F:taste receptor activity"/>
    <property type="evidence" value="ECO:0007669"/>
    <property type="project" value="InterPro"/>
</dbReference>
<evidence type="ECO:0000256" key="2">
    <source>
        <dbReference type="ARBA" id="ARBA00005327"/>
    </source>
</evidence>
<gene>
    <name evidence="9" type="primary">AVEN_52428_1</name>
    <name evidence="9" type="ORF">NPIL_45811</name>
</gene>
<feature type="transmembrane region" description="Helical" evidence="8">
    <location>
        <begin position="209"/>
        <end position="230"/>
    </location>
</feature>
<feature type="transmembrane region" description="Helical" evidence="8">
    <location>
        <begin position="47"/>
        <end position="71"/>
    </location>
</feature>
<accession>A0A8X6UQE7</accession>
<evidence type="ECO:0000256" key="1">
    <source>
        <dbReference type="ARBA" id="ARBA00004651"/>
    </source>
</evidence>
<keyword evidence="10" id="KW-1185">Reference proteome</keyword>
<evidence type="ECO:0008006" key="11">
    <source>
        <dbReference type="Google" id="ProtNLM"/>
    </source>
</evidence>
<comment type="caution">
    <text evidence="9">The sequence shown here is derived from an EMBL/GenBank/DDBJ whole genome shotgun (WGS) entry which is preliminary data.</text>
</comment>
<keyword evidence="6 8" id="KW-0472">Membrane</keyword>
<protein>
    <recommendedName>
        <fullName evidence="11">Gustatory receptor</fullName>
    </recommendedName>
</protein>
<dbReference type="Proteomes" id="UP000887013">
    <property type="component" value="Unassembled WGS sequence"/>
</dbReference>
<dbReference type="EMBL" id="BMAW01037466">
    <property type="protein sequence ID" value="GFU48517.1"/>
    <property type="molecule type" value="Genomic_DNA"/>
</dbReference>
<sequence length="308" mass="36262">MVRNAMQNISITVDHYRFFDVPKCYRDIDSIHVPSEHLTRFKDKNRFAVGLKLSIALLIAAILVKCTYTAIRASRGTQRLGKKQDKCVLFSIYLYSRLEKAIFKFVTRLVDHYVDWNIHFAVVVMYCLCCSEIEQTIRNLCNNHQCFRFRDVWQRYYTIRKCLQVLEERFSLLIFIFCTRSFVEFFRVLSSFLNKTDATGVARFSVQSGAYSLVILIVFVVVIMRANNLMESYKKLCRKMTAVSEYELHPNDVLEMHRRWILLMDDKRNIGLSGWGMFYLKKKLFITAVASVVTYGVILYQFRGLQKV</sequence>
<dbReference type="AlphaFoldDB" id="A0A8X6UQE7"/>
<feature type="transmembrane region" description="Helical" evidence="8">
    <location>
        <begin position="284"/>
        <end position="302"/>
    </location>
</feature>
<evidence type="ECO:0000256" key="6">
    <source>
        <dbReference type="ARBA" id="ARBA00023136"/>
    </source>
</evidence>
<evidence type="ECO:0000256" key="4">
    <source>
        <dbReference type="ARBA" id="ARBA00022692"/>
    </source>
</evidence>
<dbReference type="GO" id="GO:0005886">
    <property type="term" value="C:plasma membrane"/>
    <property type="evidence" value="ECO:0007669"/>
    <property type="project" value="UniProtKB-SubCell"/>
</dbReference>
<evidence type="ECO:0000313" key="9">
    <source>
        <dbReference type="EMBL" id="GFU48517.1"/>
    </source>
</evidence>
<dbReference type="PANTHER" id="PTHR21421">
    <property type="entry name" value="GUSTATORY RECEPTOR"/>
    <property type="match status" value="1"/>
</dbReference>
<keyword evidence="5 8" id="KW-1133">Transmembrane helix</keyword>
<keyword evidence="3" id="KW-1003">Cell membrane</keyword>
<name>A0A8X6UQE7_NEPPI</name>
<dbReference type="Pfam" id="PF06151">
    <property type="entry name" value="Trehalose_recp"/>
    <property type="match status" value="1"/>
</dbReference>
<evidence type="ECO:0000313" key="10">
    <source>
        <dbReference type="Proteomes" id="UP000887013"/>
    </source>
</evidence>
<dbReference type="GO" id="GO:0050916">
    <property type="term" value="P:sensory perception of sweet taste"/>
    <property type="evidence" value="ECO:0007669"/>
    <property type="project" value="UniProtKB-ARBA"/>
</dbReference>
<keyword evidence="7" id="KW-0675">Receptor</keyword>
<proteinExistence type="inferred from homology"/>
<comment type="subcellular location">
    <subcellularLocation>
        <location evidence="1">Cell membrane</location>
        <topology evidence="1">Multi-pass membrane protein</topology>
    </subcellularLocation>
</comment>
<feature type="transmembrane region" description="Helical" evidence="8">
    <location>
        <begin position="170"/>
        <end position="189"/>
    </location>
</feature>